<evidence type="ECO:0000313" key="2">
    <source>
        <dbReference type="EMBL" id="CAF1421875.1"/>
    </source>
</evidence>
<dbReference type="EMBL" id="CAJNOV010010805">
    <property type="protein sequence ID" value="CAF1421875.1"/>
    <property type="molecule type" value="Genomic_DNA"/>
</dbReference>
<dbReference type="EMBL" id="CAJOBI010000987">
    <property type="protein sequence ID" value="CAF3856745.1"/>
    <property type="molecule type" value="Genomic_DNA"/>
</dbReference>
<dbReference type="Proteomes" id="UP000681967">
    <property type="component" value="Unassembled WGS sequence"/>
</dbReference>
<dbReference type="EMBL" id="CAJOBJ010029602">
    <property type="protein sequence ID" value="CAF4265259.1"/>
    <property type="molecule type" value="Genomic_DNA"/>
</dbReference>
<accession>A0A815MBG6</accession>
<evidence type="ECO:0000313" key="3">
    <source>
        <dbReference type="EMBL" id="CAF2068712.1"/>
    </source>
</evidence>
<keyword evidence="1" id="KW-0812">Transmembrane</keyword>
<keyword evidence="1" id="KW-0472">Membrane</keyword>
<sequence>MILGKIELIYLVTAQNNISVYLKSSSFRMFNSSYGSSRITLLSRSTSFEYFDDQDLSALQFRMFIGVFISFSIIICLVISAIIYYELFTRSKNQLTEEHAIRLKDFKELTGMHIELNDIQSILMNEFILQAWKREKYRRERHI</sequence>
<name>A0A815MBG6_9BILA</name>
<dbReference type="Proteomes" id="UP000676336">
    <property type="component" value="Unassembled WGS sequence"/>
</dbReference>
<organism evidence="2 7">
    <name type="scientific">Rotaria magnacalcarata</name>
    <dbReference type="NCBI Taxonomy" id="392030"/>
    <lineage>
        <taxon>Eukaryota</taxon>
        <taxon>Metazoa</taxon>
        <taxon>Spiralia</taxon>
        <taxon>Gnathifera</taxon>
        <taxon>Rotifera</taxon>
        <taxon>Eurotatoria</taxon>
        <taxon>Bdelloidea</taxon>
        <taxon>Philodinida</taxon>
        <taxon>Philodinidae</taxon>
        <taxon>Rotaria</taxon>
    </lineage>
</organism>
<dbReference type="EMBL" id="CAJOBH010099529">
    <property type="protein sequence ID" value="CAF4606151.1"/>
    <property type="molecule type" value="Genomic_DNA"/>
</dbReference>
<evidence type="ECO:0000313" key="6">
    <source>
        <dbReference type="EMBL" id="CAF4606151.1"/>
    </source>
</evidence>
<evidence type="ECO:0000256" key="1">
    <source>
        <dbReference type="SAM" id="Phobius"/>
    </source>
</evidence>
<proteinExistence type="predicted"/>
<gene>
    <name evidence="6" type="ORF">BYL167_LOCUS40345</name>
    <name evidence="2" type="ORF">CJN711_LOCUS23044</name>
    <name evidence="5" type="ORF">GIL414_LOCUS24305</name>
    <name evidence="4" type="ORF">SMN809_LOCUS4325</name>
    <name evidence="3" type="ORF">WKI299_LOCUS13739</name>
</gene>
<keyword evidence="1" id="KW-1133">Transmembrane helix</keyword>
<protein>
    <submittedName>
        <fullName evidence="2">Uncharacterized protein</fullName>
    </submittedName>
</protein>
<comment type="caution">
    <text evidence="2">The sequence shown here is derived from an EMBL/GenBank/DDBJ whole genome shotgun (WGS) entry which is preliminary data.</text>
</comment>
<dbReference type="Proteomes" id="UP000663856">
    <property type="component" value="Unassembled WGS sequence"/>
</dbReference>
<dbReference type="AlphaFoldDB" id="A0A815MBG6"/>
<dbReference type="EMBL" id="CAJNRF010005229">
    <property type="protein sequence ID" value="CAF2068712.1"/>
    <property type="molecule type" value="Genomic_DNA"/>
</dbReference>
<evidence type="ECO:0000313" key="7">
    <source>
        <dbReference type="Proteomes" id="UP000663855"/>
    </source>
</evidence>
<dbReference type="Proteomes" id="UP000663855">
    <property type="component" value="Unassembled WGS sequence"/>
</dbReference>
<evidence type="ECO:0000313" key="4">
    <source>
        <dbReference type="EMBL" id="CAF3856745.1"/>
    </source>
</evidence>
<dbReference type="Proteomes" id="UP000681720">
    <property type="component" value="Unassembled WGS sequence"/>
</dbReference>
<reference evidence="2" key="1">
    <citation type="submission" date="2021-02" db="EMBL/GenBank/DDBJ databases">
        <authorList>
            <person name="Nowell W R."/>
        </authorList>
    </citation>
    <scope>NUCLEOTIDE SEQUENCE</scope>
</reference>
<evidence type="ECO:0000313" key="5">
    <source>
        <dbReference type="EMBL" id="CAF4265259.1"/>
    </source>
</evidence>
<feature type="transmembrane region" description="Helical" evidence="1">
    <location>
        <begin position="63"/>
        <end position="85"/>
    </location>
</feature>